<evidence type="ECO:0000313" key="2">
    <source>
        <dbReference type="Proteomes" id="UP000028045"/>
    </source>
</evidence>
<keyword evidence="2" id="KW-1185">Reference proteome</keyword>
<protein>
    <submittedName>
        <fullName evidence="1">Uncharacterized protein</fullName>
    </submittedName>
</protein>
<name>A0A084AR51_STACB</name>
<dbReference type="AlphaFoldDB" id="A0A084AR51"/>
<dbReference type="HOGENOM" id="CLU_2401104_0_0_1"/>
<dbReference type="Proteomes" id="UP000028045">
    <property type="component" value="Unassembled WGS sequence"/>
</dbReference>
<dbReference type="EMBL" id="KL648604">
    <property type="protein sequence ID" value="KEY67780.1"/>
    <property type="molecule type" value="Genomic_DNA"/>
</dbReference>
<proteinExistence type="predicted"/>
<accession>A0A084AR51</accession>
<organism evidence="1 2">
    <name type="scientific">Stachybotrys chartarum (strain CBS 109288 / IBT 7711)</name>
    <name type="common">Toxic black mold</name>
    <name type="synonym">Stilbospora chartarum</name>
    <dbReference type="NCBI Taxonomy" id="1280523"/>
    <lineage>
        <taxon>Eukaryota</taxon>
        <taxon>Fungi</taxon>
        <taxon>Dikarya</taxon>
        <taxon>Ascomycota</taxon>
        <taxon>Pezizomycotina</taxon>
        <taxon>Sordariomycetes</taxon>
        <taxon>Hypocreomycetidae</taxon>
        <taxon>Hypocreales</taxon>
        <taxon>Stachybotryaceae</taxon>
        <taxon>Stachybotrys</taxon>
    </lineage>
</organism>
<gene>
    <name evidence="1" type="ORF">S7711_10804</name>
</gene>
<reference evidence="1 2" key="1">
    <citation type="journal article" date="2014" name="BMC Genomics">
        <title>Comparative genome sequencing reveals chemotype-specific gene clusters in the toxigenic black mold Stachybotrys.</title>
        <authorList>
            <person name="Semeiks J."/>
            <person name="Borek D."/>
            <person name="Otwinowski Z."/>
            <person name="Grishin N.V."/>
        </authorList>
    </citation>
    <scope>NUCLEOTIDE SEQUENCE [LARGE SCALE GENOMIC DNA]</scope>
    <source>
        <strain evidence="2">CBS 109288 / IBT 7711</strain>
    </source>
</reference>
<evidence type="ECO:0000313" key="1">
    <source>
        <dbReference type="EMBL" id="KEY67780.1"/>
    </source>
</evidence>
<sequence length="93" mass="10377">MSSTSSLRRARAVTGDKLDKLEFVWDYNLMRCALANLSAELRGVGRKLTRPETMINNFLDKLTGNAPLPERDLTSKEAAALQDAKNAYDFGQK</sequence>